<dbReference type="GO" id="GO:0000124">
    <property type="term" value="C:SAGA complex"/>
    <property type="evidence" value="ECO:0007669"/>
    <property type="project" value="InterPro"/>
</dbReference>
<feature type="region of interest" description="Disordered" evidence="1">
    <location>
        <begin position="190"/>
        <end position="223"/>
    </location>
</feature>
<dbReference type="AlphaFoldDB" id="A0A367JWD6"/>
<reference evidence="3 4" key="1">
    <citation type="journal article" date="2018" name="G3 (Bethesda)">
        <title>Phylogenetic and Phylogenomic Definition of Rhizopus Species.</title>
        <authorList>
            <person name="Gryganskyi A.P."/>
            <person name="Golan J."/>
            <person name="Dolatabadi S."/>
            <person name="Mondo S."/>
            <person name="Robb S."/>
            <person name="Idnurm A."/>
            <person name="Muszewska A."/>
            <person name="Steczkiewicz K."/>
            <person name="Masonjones S."/>
            <person name="Liao H.L."/>
            <person name="Gajdeczka M.T."/>
            <person name="Anike F."/>
            <person name="Vuek A."/>
            <person name="Anishchenko I.M."/>
            <person name="Voigt K."/>
            <person name="de Hoog G.S."/>
            <person name="Smith M.E."/>
            <person name="Heitman J."/>
            <person name="Vilgalys R."/>
            <person name="Stajich J.E."/>
        </authorList>
    </citation>
    <scope>NUCLEOTIDE SEQUENCE [LARGE SCALE GENOMIC DNA]</scope>
    <source>
        <strain evidence="3 4">LSU 92-RS-03</strain>
    </source>
</reference>
<keyword evidence="4" id="KW-1185">Reference proteome</keyword>
<evidence type="ECO:0000256" key="1">
    <source>
        <dbReference type="SAM" id="MobiDB-lite"/>
    </source>
</evidence>
<feature type="region of interest" description="Disordered" evidence="1">
    <location>
        <begin position="105"/>
        <end position="124"/>
    </location>
</feature>
<dbReference type="OrthoDB" id="21678at2759"/>
<dbReference type="GO" id="GO:0031048">
    <property type="term" value="P:regulatory ncRNA-mediated heterochromatin formation"/>
    <property type="evidence" value="ECO:0007669"/>
    <property type="project" value="TreeGrafter"/>
</dbReference>
<evidence type="ECO:0000313" key="4">
    <source>
        <dbReference type="Proteomes" id="UP000253551"/>
    </source>
</evidence>
<proteinExistence type="predicted"/>
<dbReference type="GO" id="GO:1904802">
    <property type="term" value="P:RITS complex assembly"/>
    <property type="evidence" value="ECO:0007669"/>
    <property type="project" value="TreeGrafter"/>
</dbReference>
<dbReference type="PANTHER" id="PTHR47805">
    <property type="entry name" value="SAGA-ASSOCIATED FACTOR 73"/>
    <property type="match status" value="1"/>
</dbReference>
<accession>A0A367JWD6</accession>
<organism evidence="3 4">
    <name type="scientific">Rhizopus stolonifer</name>
    <name type="common">Rhizopus nigricans</name>
    <dbReference type="NCBI Taxonomy" id="4846"/>
    <lineage>
        <taxon>Eukaryota</taxon>
        <taxon>Fungi</taxon>
        <taxon>Fungi incertae sedis</taxon>
        <taxon>Mucoromycota</taxon>
        <taxon>Mucoromycotina</taxon>
        <taxon>Mucoromycetes</taxon>
        <taxon>Mucorales</taxon>
        <taxon>Mucorineae</taxon>
        <taxon>Rhizopodaceae</taxon>
        <taxon>Rhizopus</taxon>
    </lineage>
</organism>
<dbReference type="Pfam" id="PF08313">
    <property type="entry name" value="SCA7"/>
    <property type="match status" value="1"/>
</dbReference>
<feature type="compositionally biased region" description="Basic residues" evidence="1">
    <location>
        <begin position="204"/>
        <end position="219"/>
    </location>
</feature>
<comment type="caution">
    <text evidence="3">The sequence shown here is derived from an EMBL/GenBank/DDBJ whole genome shotgun (WGS) entry which is preliminary data.</text>
</comment>
<dbReference type="PANTHER" id="PTHR47805:SF1">
    <property type="entry name" value="SAGA-ASSOCIATED FACTOR 73"/>
    <property type="match status" value="1"/>
</dbReference>
<sequence length="385" mass="43888">MALSNGNTKKYSTTKDLLSEEQQDVLKGKGNKIERLQSEITHLSKPLLQTEGSLQWSKHVTPGTLSVFQDEKSWHGIQIDVNRKSNIREFKDANGLSWSNMRESMHLDSEDESASEEGSPVTTRLNAKDMQVFGSMPMEEDIVVVKCNNCHRPLLPSKFKEHSESCIGKQDFFSDEKKVFSLEDELSIPTAKRPPSASLEKVEKKKLKKEKQKKTTKQKGRTEIVHSMGAKRAVEGRSQPYDVLLAAYQKKSIGRPNGKEIPSKKKVSQAPEEPFIDSDEEVESVMQALRLSRPTPLAQKPFFFVKRRRQCFRLRDILLDAITPKSINDSTITSIEAAESRTSYYQQQQQQQQQQQSQQQQNNFGYIIMDNNLFDPANSNSFSVR</sequence>
<dbReference type="Proteomes" id="UP000253551">
    <property type="component" value="Unassembled WGS sequence"/>
</dbReference>
<dbReference type="InterPro" id="IPR037804">
    <property type="entry name" value="SGF73"/>
</dbReference>
<gene>
    <name evidence="3" type="ORF">CU098_006274</name>
</gene>
<dbReference type="EMBL" id="PJQM01002585">
    <property type="protein sequence ID" value="RCH94215.1"/>
    <property type="molecule type" value="Genomic_DNA"/>
</dbReference>
<dbReference type="InterPro" id="IPR013243">
    <property type="entry name" value="SCA7_dom"/>
</dbReference>
<feature type="domain" description="SCA7" evidence="2">
    <location>
        <begin position="225"/>
        <end position="252"/>
    </location>
</feature>
<evidence type="ECO:0000313" key="3">
    <source>
        <dbReference type="EMBL" id="RCH94215.1"/>
    </source>
</evidence>
<dbReference type="Gene3D" id="6.10.140.670">
    <property type="match status" value="1"/>
</dbReference>
<protein>
    <recommendedName>
        <fullName evidence="2">SCA7 domain-containing protein</fullName>
    </recommendedName>
</protein>
<dbReference type="STRING" id="4846.A0A367JWD6"/>
<evidence type="ECO:0000259" key="2">
    <source>
        <dbReference type="Pfam" id="PF08313"/>
    </source>
</evidence>
<name>A0A367JWD6_RHIST</name>
<dbReference type="GO" id="GO:0006357">
    <property type="term" value="P:regulation of transcription by RNA polymerase II"/>
    <property type="evidence" value="ECO:0007669"/>
    <property type="project" value="TreeGrafter"/>
</dbReference>